<organism evidence="3 4">
    <name type="scientific">Ascaris lumbricoides</name>
    <name type="common">Giant roundworm</name>
    <dbReference type="NCBI Taxonomy" id="6252"/>
    <lineage>
        <taxon>Eukaryota</taxon>
        <taxon>Metazoa</taxon>
        <taxon>Ecdysozoa</taxon>
        <taxon>Nematoda</taxon>
        <taxon>Chromadorea</taxon>
        <taxon>Rhabditida</taxon>
        <taxon>Spirurina</taxon>
        <taxon>Ascaridomorpha</taxon>
        <taxon>Ascaridoidea</taxon>
        <taxon>Ascarididae</taxon>
        <taxon>Ascaris</taxon>
    </lineage>
</organism>
<dbReference type="WBParaSite" id="ALUE_0000681601-mRNA-1">
    <property type="protein sequence ID" value="ALUE_0000681601-mRNA-1"/>
    <property type="gene ID" value="ALUE_0000681601"/>
</dbReference>
<keyword evidence="2" id="KW-0472">Membrane</keyword>
<feature type="transmembrane region" description="Helical" evidence="2">
    <location>
        <begin position="30"/>
        <end position="49"/>
    </location>
</feature>
<keyword evidence="3" id="KW-1185">Reference proteome</keyword>
<dbReference type="GO" id="GO:0016020">
    <property type="term" value="C:membrane"/>
    <property type="evidence" value="ECO:0007669"/>
    <property type="project" value="InterPro"/>
</dbReference>
<sequence length="178" mass="19666">MNPIERQSEERGLSRKYSSIALSIDKACRYGFPAAFIVWNIAYWSYYLVMIPLSEKRIGTTVHLADNIIGCQLHTAPVTRRSGGDKKSETTPNQPKQHWSPANCAATGLSINTAVMMSSEVKNRGSRAGYMTSPEVGQVRKVGLQLLYLQLAMDASALCTNTIEGPHLTRKAAAWTYI</sequence>
<dbReference type="AlphaFoldDB" id="A0A0M3HV88"/>
<dbReference type="InterPro" id="IPR036719">
    <property type="entry name" value="Neuro-gated_channel_TM_sf"/>
</dbReference>
<evidence type="ECO:0000313" key="4">
    <source>
        <dbReference type="WBParaSite" id="ALUE_0000681601-mRNA-1"/>
    </source>
</evidence>
<proteinExistence type="predicted"/>
<dbReference type="Proteomes" id="UP000036681">
    <property type="component" value="Unplaced"/>
</dbReference>
<dbReference type="SUPFAM" id="SSF90112">
    <property type="entry name" value="Neurotransmitter-gated ion-channel transmembrane pore"/>
    <property type="match status" value="1"/>
</dbReference>
<name>A0A0M3HV88_ASCLU</name>
<dbReference type="GO" id="GO:0006811">
    <property type="term" value="P:monoatomic ion transport"/>
    <property type="evidence" value="ECO:0007669"/>
    <property type="project" value="InterPro"/>
</dbReference>
<feature type="region of interest" description="Disordered" evidence="1">
    <location>
        <begin position="78"/>
        <end position="100"/>
    </location>
</feature>
<evidence type="ECO:0000256" key="1">
    <source>
        <dbReference type="SAM" id="MobiDB-lite"/>
    </source>
</evidence>
<evidence type="ECO:0000313" key="3">
    <source>
        <dbReference type="Proteomes" id="UP000036681"/>
    </source>
</evidence>
<keyword evidence="2" id="KW-1133">Transmembrane helix</keyword>
<evidence type="ECO:0000256" key="2">
    <source>
        <dbReference type="SAM" id="Phobius"/>
    </source>
</evidence>
<accession>A0A0M3HV88</accession>
<protein>
    <submittedName>
        <fullName evidence="4">Neurotransmitter-gated ion-channel transmembrane domain-containing protein</fullName>
    </submittedName>
</protein>
<reference evidence="4" key="1">
    <citation type="submission" date="2017-02" db="UniProtKB">
        <authorList>
            <consortium name="WormBaseParasite"/>
        </authorList>
    </citation>
    <scope>IDENTIFICATION</scope>
</reference>
<keyword evidence="2" id="KW-0812">Transmembrane</keyword>